<feature type="domain" description="Response regulatory" evidence="3">
    <location>
        <begin position="4"/>
        <end position="120"/>
    </location>
</feature>
<feature type="modified residue" description="4-aspartylphosphate" evidence="2">
    <location>
        <position position="53"/>
    </location>
</feature>
<dbReference type="SMART" id="SM00448">
    <property type="entry name" value="REC"/>
    <property type="match status" value="1"/>
</dbReference>
<dbReference type="InterPro" id="IPR050595">
    <property type="entry name" value="Bact_response_regulator"/>
</dbReference>
<dbReference type="PROSITE" id="PS50110">
    <property type="entry name" value="RESPONSE_REGULATORY"/>
    <property type="match status" value="1"/>
</dbReference>
<dbReference type="OrthoDB" id="9801101at2"/>
<dbReference type="AlphaFoldDB" id="A0A1I4V6D3"/>
<accession>A0A1I4V6D3</accession>
<dbReference type="EMBL" id="FOVE01000001">
    <property type="protein sequence ID" value="SFM96759.1"/>
    <property type="molecule type" value="Genomic_DNA"/>
</dbReference>
<dbReference type="GO" id="GO:0000160">
    <property type="term" value="P:phosphorelay signal transduction system"/>
    <property type="evidence" value="ECO:0007669"/>
    <property type="project" value="InterPro"/>
</dbReference>
<dbReference type="InterPro" id="IPR001789">
    <property type="entry name" value="Sig_transdc_resp-reg_receiver"/>
</dbReference>
<dbReference type="PANTHER" id="PTHR44591:SF25">
    <property type="entry name" value="CHEMOTAXIS TWO-COMPONENT RESPONSE REGULATOR"/>
    <property type="match status" value="1"/>
</dbReference>
<evidence type="ECO:0000313" key="5">
    <source>
        <dbReference type="Proteomes" id="UP000242869"/>
    </source>
</evidence>
<dbReference type="Pfam" id="PF00072">
    <property type="entry name" value="Response_reg"/>
    <property type="match status" value="1"/>
</dbReference>
<evidence type="ECO:0000256" key="2">
    <source>
        <dbReference type="PROSITE-ProRule" id="PRU00169"/>
    </source>
</evidence>
<dbReference type="RefSeq" id="WP_091189709.1">
    <property type="nucleotide sequence ID" value="NZ_FOVE01000001.1"/>
</dbReference>
<organism evidence="4 5">
    <name type="scientific">Formivibrio citricus</name>
    <dbReference type="NCBI Taxonomy" id="83765"/>
    <lineage>
        <taxon>Bacteria</taxon>
        <taxon>Pseudomonadati</taxon>
        <taxon>Pseudomonadota</taxon>
        <taxon>Betaproteobacteria</taxon>
        <taxon>Neisseriales</taxon>
        <taxon>Chitinibacteraceae</taxon>
        <taxon>Formivibrio</taxon>
    </lineage>
</organism>
<dbReference type="Proteomes" id="UP000242869">
    <property type="component" value="Unassembled WGS sequence"/>
</dbReference>
<evidence type="ECO:0000256" key="1">
    <source>
        <dbReference type="ARBA" id="ARBA00022553"/>
    </source>
</evidence>
<sequence length="122" mass="13415">MSKTVMIVDDSTSMRQTVKICLSSAGYDVVEAEDGQDGIAKLDGRPVHLIIADVNMPVMGGIDMVKAIKQMPNYRFTPIMMLTTESDETRKREGQFAGAKAWVVKPFKPEQLLAAVAKLIMP</sequence>
<dbReference type="SUPFAM" id="SSF52172">
    <property type="entry name" value="CheY-like"/>
    <property type="match status" value="1"/>
</dbReference>
<name>A0A1I4V6D3_9NEIS</name>
<evidence type="ECO:0000259" key="3">
    <source>
        <dbReference type="PROSITE" id="PS50110"/>
    </source>
</evidence>
<dbReference type="PANTHER" id="PTHR44591">
    <property type="entry name" value="STRESS RESPONSE REGULATOR PROTEIN 1"/>
    <property type="match status" value="1"/>
</dbReference>
<evidence type="ECO:0000313" key="4">
    <source>
        <dbReference type="EMBL" id="SFM96759.1"/>
    </source>
</evidence>
<dbReference type="InterPro" id="IPR011006">
    <property type="entry name" value="CheY-like_superfamily"/>
</dbReference>
<dbReference type="Gene3D" id="3.40.50.2300">
    <property type="match status" value="1"/>
</dbReference>
<reference evidence="5" key="1">
    <citation type="submission" date="2016-10" db="EMBL/GenBank/DDBJ databases">
        <authorList>
            <person name="Varghese N."/>
            <person name="Submissions S."/>
        </authorList>
    </citation>
    <scope>NUCLEOTIDE SEQUENCE [LARGE SCALE GENOMIC DNA]</scope>
    <source>
        <strain evidence="5">DSM 6150</strain>
    </source>
</reference>
<gene>
    <name evidence="4" type="ORF">SAMN05660284_00144</name>
</gene>
<keyword evidence="1 2" id="KW-0597">Phosphoprotein</keyword>
<protein>
    <submittedName>
        <fullName evidence="4">Two-component system, chemotaxis family, response regulator CheY</fullName>
    </submittedName>
</protein>
<proteinExistence type="predicted"/>
<keyword evidence="5" id="KW-1185">Reference proteome</keyword>
<dbReference type="STRING" id="83765.SAMN05660284_00144"/>